<keyword evidence="5" id="KW-0539">Nucleus</keyword>
<evidence type="ECO:0000259" key="8">
    <source>
        <dbReference type="Pfam" id="PF00808"/>
    </source>
</evidence>
<reference evidence="9 10" key="1">
    <citation type="journal article" date="2023" name="Commun. Biol.">
        <title>Reorganization of the ancestral sex-determining regions during the evolution of trioecy in Pleodorina starrii.</title>
        <authorList>
            <person name="Takahashi K."/>
            <person name="Suzuki S."/>
            <person name="Kawai-Toyooka H."/>
            <person name="Yamamoto K."/>
            <person name="Hamaji T."/>
            <person name="Ootsuki R."/>
            <person name="Yamaguchi H."/>
            <person name="Kawachi M."/>
            <person name="Higashiyama T."/>
            <person name="Nozaki H."/>
        </authorList>
    </citation>
    <scope>NUCLEOTIDE SEQUENCE [LARGE SCALE GENOMIC DNA]</scope>
    <source>
        <strain evidence="9 10">NIES-4479</strain>
    </source>
</reference>
<organism evidence="9 10">
    <name type="scientific">Pleodorina starrii</name>
    <dbReference type="NCBI Taxonomy" id="330485"/>
    <lineage>
        <taxon>Eukaryota</taxon>
        <taxon>Viridiplantae</taxon>
        <taxon>Chlorophyta</taxon>
        <taxon>core chlorophytes</taxon>
        <taxon>Chlorophyceae</taxon>
        <taxon>CS clade</taxon>
        <taxon>Chlamydomonadales</taxon>
        <taxon>Volvocaceae</taxon>
        <taxon>Pleodorina</taxon>
    </lineage>
</organism>
<feature type="domain" description="Transcription factor CBF/NF-Y/archaeal histone" evidence="8">
    <location>
        <begin position="54"/>
        <end position="117"/>
    </location>
</feature>
<evidence type="ECO:0000256" key="1">
    <source>
        <dbReference type="ARBA" id="ARBA00004123"/>
    </source>
</evidence>
<dbReference type="InterPro" id="IPR003958">
    <property type="entry name" value="CBFA_NFYB_domain"/>
</dbReference>
<protein>
    <recommendedName>
        <fullName evidence="8">Transcription factor CBF/NF-Y/archaeal histone domain-containing protein</fullName>
    </recommendedName>
</protein>
<keyword evidence="4" id="KW-0804">Transcription</keyword>
<sequence length="331" mass="33484">MADGGAQFQGGFPGGYGMAQQGNHQAEQLKAFWQSQLVEVAEVPPDPAVFKNHQLPLARIKKIMKSDEDVRMISAEAPVLFAKACEMFILELTLRSWMHAEENKRRTLQRNDVAAAITKTEIFDFLLDIVPRDDSKPEEVGPGAAATSSAPPIAPAAAMTAGQAVPAAPRPPGAMAHPALGPGSLYFPAPYSLPPGALSGDPSQAATAAAAAAAMMRPPMPTMGVDPALVSLYQQQLLSAQGWPHIPGLPPPPTVQGAAAAAAAAVAAQAQQQAAAAAAAAAAAGAAQAAATACAQQQGQGQGQPGATAAAGTPTSGQTGQQGAAQSEKKS</sequence>
<evidence type="ECO:0000256" key="4">
    <source>
        <dbReference type="ARBA" id="ARBA00023163"/>
    </source>
</evidence>
<dbReference type="GO" id="GO:0000981">
    <property type="term" value="F:DNA-binding transcription factor activity, RNA polymerase II-specific"/>
    <property type="evidence" value="ECO:0007669"/>
    <property type="project" value="TreeGrafter"/>
</dbReference>
<evidence type="ECO:0000256" key="2">
    <source>
        <dbReference type="ARBA" id="ARBA00023015"/>
    </source>
</evidence>
<comment type="similarity">
    <text evidence="6">Belongs to the NFYC/HAP5 subunit family.</text>
</comment>
<dbReference type="PANTHER" id="PTHR10252">
    <property type="entry name" value="HISTONE-LIKE TRANSCRIPTION FACTOR CCAAT-RELATED"/>
    <property type="match status" value="1"/>
</dbReference>
<evidence type="ECO:0000256" key="3">
    <source>
        <dbReference type="ARBA" id="ARBA00023125"/>
    </source>
</evidence>
<dbReference type="AlphaFoldDB" id="A0A9W6BU06"/>
<dbReference type="EMBL" id="BRXU01000019">
    <property type="protein sequence ID" value="GLC57486.1"/>
    <property type="molecule type" value="Genomic_DNA"/>
</dbReference>
<comment type="subcellular location">
    <subcellularLocation>
        <location evidence="1">Nucleus</location>
    </subcellularLocation>
</comment>
<evidence type="ECO:0000256" key="6">
    <source>
        <dbReference type="ARBA" id="ARBA00038129"/>
    </source>
</evidence>
<evidence type="ECO:0000313" key="10">
    <source>
        <dbReference type="Proteomes" id="UP001165080"/>
    </source>
</evidence>
<evidence type="ECO:0000313" key="9">
    <source>
        <dbReference type="EMBL" id="GLC57486.1"/>
    </source>
</evidence>
<dbReference type="GO" id="GO:0005634">
    <property type="term" value="C:nucleus"/>
    <property type="evidence" value="ECO:0007669"/>
    <property type="project" value="UniProtKB-SubCell"/>
</dbReference>
<comment type="caution">
    <text evidence="9">The sequence shown here is derived from an EMBL/GenBank/DDBJ whole genome shotgun (WGS) entry which is preliminary data.</text>
</comment>
<dbReference type="Gene3D" id="1.10.20.10">
    <property type="entry name" value="Histone, subunit A"/>
    <property type="match status" value="1"/>
</dbReference>
<dbReference type="Proteomes" id="UP001165080">
    <property type="component" value="Unassembled WGS sequence"/>
</dbReference>
<proteinExistence type="inferred from homology"/>
<dbReference type="CDD" id="cd22908">
    <property type="entry name" value="HFD_NFYC-like"/>
    <property type="match status" value="1"/>
</dbReference>
<dbReference type="Pfam" id="PF00808">
    <property type="entry name" value="CBFD_NFYB_HMF"/>
    <property type="match status" value="1"/>
</dbReference>
<keyword evidence="2" id="KW-0805">Transcription regulation</keyword>
<dbReference type="GO" id="GO:0046982">
    <property type="term" value="F:protein heterodimerization activity"/>
    <property type="evidence" value="ECO:0007669"/>
    <property type="project" value="InterPro"/>
</dbReference>
<dbReference type="PANTHER" id="PTHR10252:SF8">
    <property type="entry name" value="NUCLEAR TRANSCRIPTION FACTOR Y SUBUNIT GAMMA"/>
    <property type="match status" value="1"/>
</dbReference>
<keyword evidence="10" id="KW-1185">Reference proteome</keyword>
<dbReference type="GO" id="GO:0000978">
    <property type="term" value="F:RNA polymerase II cis-regulatory region sequence-specific DNA binding"/>
    <property type="evidence" value="ECO:0007669"/>
    <property type="project" value="TreeGrafter"/>
</dbReference>
<accession>A0A9W6BU06</accession>
<evidence type="ECO:0000256" key="5">
    <source>
        <dbReference type="ARBA" id="ARBA00023242"/>
    </source>
</evidence>
<dbReference type="InterPro" id="IPR050568">
    <property type="entry name" value="Transcr_DNA_Rep_Reg"/>
</dbReference>
<feature type="region of interest" description="Disordered" evidence="7">
    <location>
        <begin position="290"/>
        <end position="331"/>
    </location>
</feature>
<keyword evidence="3" id="KW-0238">DNA-binding</keyword>
<dbReference type="FunFam" id="1.10.20.10:FF:000006">
    <property type="entry name" value="Nuclear transcription factor Y subunit gamma"/>
    <property type="match status" value="1"/>
</dbReference>
<dbReference type="SUPFAM" id="SSF47113">
    <property type="entry name" value="Histone-fold"/>
    <property type="match status" value="1"/>
</dbReference>
<gene>
    <name evidence="9" type="primary">PLESTBF000612</name>
    <name evidence="9" type="ORF">PLESTB_001232100</name>
</gene>
<name>A0A9W6BU06_9CHLO</name>
<evidence type="ECO:0000256" key="7">
    <source>
        <dbReference type="SAM" id="MobiDB-lite"/>
    </source>
</evidence>
<dbReference type="InterPro" id="IPR009072">
    <property type="entry name" value="Histone-fold"/>
</dbReference>